<organism evidence="11 12">
    <name type="scientific">Diceros bicornis minor</name>
    <name type="common">South-central black rhinoceros</name>
    <dbReference type="NCBI Taxonomy" id="77932"/>
    <lineage>
        <taxon>Eukaryota</taxon>
        <taxon>Metazoa</taxon>
        <taxon>Chordata</taxon>
        <taxon>Craniata</taxon>
        <taxon>Vertebrata</taxon>
        <taxon>Euteleostomi</taxon>
        <taxon>Mammalia</taxon>
        <taxon>Eutheria</taxon>
        <taxon>Laurasiatheria</taxon>
        <taxon>Perissodactyla</taxon>
        <taxon>Rhinocerotidae</taxon>
        <taxon>Diceros</taxon>
    </lineage>
</organism>
<proteinExistence type="predicted"/>
<dbReference type="GO" id="GO:0002764">
    <property type="term" value="P:immune response-regulating signaling pathway"/>
    <property type="evidence" value="ECO:0007669"/>
    <property type="project" value="TreeGrafter"/>
</dbReference>
<comment type="subcellular location">
    <subcellularLocation>
        <location evidence="1">Cell membrane</location>
        <topology evidence="1">Single-pass membrane protein</topology>
    </subcellularLocation>
</comment>
<dbReference type="GO" id="GO:0005886">
    <property type="term" value="C:plasma membrane"/>
    <property type="evidence" value="ECO:0007669"/>
    <property type="project" value="UniProtKB-SubCell"/>
</dbReference>
<evidence type="ECO:0000256" key="4">
    <source>
        <dbReference type="ARBA" id="ARBA00022729"/>
    </source>
</evidence>
<evidence type="ECO:0000256" key="9">
    <source>
        <dbReference type="ARBA" id="ARBA00023180"/>
    </source>
</evidence>
<evidence type="ECO:0000256" key="8">
    <source>
        <dbReference type="ARBA" id="ARBA00023157"/>
    </source>
</evidence>
<evidence type="ECO:0000313" key="11">
    <source>
        <dbReference type="EMBL" id="KAF5916983.1"/>
    </source>
</evidence>
<dbReference type="PANTHER" id="PTHR11738">
    <property type="entry name" value="MHC CLASS I NK CELL RECEPTOR"/>
    <property type="match status" value="1"/>
</dbReference>
<reference evidence="11 12" key="1">
    <citation type="journal article" date="2020" name="Mol. Biol. Evol.">
        <title>Interspecific Gene Flow and the Evolution of Specialization in Black and White Rhinoceros.</title>
        <authorList>
            <person name="Moodley Y."/>
            <person name="Westbury M.V."/>
            <person name="Russo I.M."/>
            <person name="Gopalakrishnan S."/>
            <person name="Rakotoarivelo A."/>
            <person name="Olsen R.A."/>
            <person name="Prost S."/>
            <person name="Tunstall T."/>
            <person name="Ryder O.A."/>
            <person name="Dalen L."/>
            <person name="Bruford M.W."/>
        </authorList>
    </citation>
    <scope>NUCLEOTIDE SEQUENCE [LARGE SCALE GENOMIC DNA]</scope>
    <source>
        <strain evidence="11">SBR-YM</strain>
        <tissue evidence="11">Skin</tissue>
    </source>
</reference>
<keyword evidence="3" id="KW-0812">Transmembrane</keyword>
<gene>
    <name evidence="11" type="ORF">HPG69_013905</name>
</gene>
<dbReference type="EMBL" id="JACDTQ010002604">
    <property type="protein sequence ID" value="KAF5916983.1"/>
    <property type="molecule type" value="Genomic_DNA"/>
</dbReference>
<keyword evidence="8" id="KW-1015">Disulfide bond</keyword>
<keyword evidence="10" id="KW-0393">Immunoglobulin domain</keyword>
<keyword evidence="12" id="KW-1185">Reference proteome</keyword>
<feature type="non-terminal residue" evidence="11">
    <location>
        <position position="1"/>
    </location>
</feature>
<dbReference type="Gene3D" id="2.60.40.10">
    <property type="entry name" value="Immunoglobulins"/>
    <property type="match status" value="2"/>
</dbReference>
<dbReference type="PANTHER" id="PTHR11738:SF179">
    <property type="entry name" value="LEUKOCYTE IMMUNOGLOBULIN-LIKE RECEPTOR SUBFAMILY A MEMBER 5"/>
    <property type="match status" value="1"/>
</dbReference>
<evidence type="ECO:0000256" key="3">
    <source>
        <dbReference type="ARBA" id="ARBA00022692"/>
    </source>
</evidence>
<keyword evidence="2" id="KW-1003">Cell membrane</keyword>
<dbReference type="SUPFAM" id="SSF48726">
    <property type="entry name" value="Immunoglobulin"/>
    <property type="match status" value="1"/>
</dbReference>
<evidence type="ECO:0000256" key="7">
    <source>
        <dbReference type="ARBA" id="ARBA00023136"/>
    </source>
</evidence>
<keyword evidence="5" id="KW-0677">Repeat</keyword>
<keyword evidence="4" id="KW-0732">Signal</keyword>
<dbReference type="Proteomes" id="UP000551758">
    <property type="component" value="Unassembled WGS sequence"/>
</dbReference>
<accession>A0A7J7EMR0</accession>
<comment type="caution">
    <text evidence="11">The sequence shown here is derived from an EMBL/GenBank/DDBJ whole genome shotgun (WGS) entry which is preliminary data.</text>
</comment>
<sequence length="229" mass="24936">AHPVPLVHTGESVALSRHSELPFDTLILLKEEEKQHSQQFVEELPDGHTQAHFSVGPMTSVHVGPTDATALSVTPPMSGRPPVTMRMRVWLAQHLFCLCPELQGGCSVEYNVIPSSAVRTQGLTRQPYSQALSDLNRIHKKPLSAQVGPMVMSGENLALFCESDSLFDKDHLSREGEAEEHWLTGRQSHNGAFQAVYPLGSVTQRIHPMAGCMGAMALSITLPGSGQLE</sequence>
<name>A0A7J7EMR0_DICBM</name>
<dbReference type="InterPro" id="IPR050412">
    <property type="entry name" value="Ig-like_Receptors_ImmuneReg"/>
</dbReference>
<keyword evidence="9" id="KW-0325">Glycoprotein</keyword>
<dbReference type="InterPro" id="IPR013783">
    <property type="entry name" value="Ig-like_fold"/>
</dbReference>
<evidence type="ECO:0000256" key="1">
    <source>
        <dbReference type="ARBA" id="ARBA00004162"/>
    </source>
</evidence>
<evidence type="ECO:0000256" key="5">
    <source>
        <dbReference type="ARBA" id="ARBA00022737"/>
    </source>
</evidence>
<evidence type="ECO:0000256" key="6">
    <source>
        <dbReference type="ARBA" id="ARBA00022989"/>
    </source>
</evidence>
<keyword evidence="6" id="KW-1133">Transmembrane helix</keyword>
<protein>
    <submittedName>
        <fullName evidence="11">Uncharacterized protein</fullName>
    </submittedName>
</protein>
<evidence type="ECO:0000256" key="10">
    <source>
        <dbReference type="ARBA" id="ARBA00023319"/>
    </source>
</evidence>
<dbReference type="AlphaFoldDB" id="A0A7J7EMR0"/>
<evidence type="ECO:0000256" key="2">
    <source>
        <dbReference type="ARBA" id="ARBA00022475"/>
    </source>
</evidence>
<dbReference type="InterPro" id="IPR036179">
    <property type="entry name" value="Ig-like_dom_sf"/>
</dbReference>
<keyword evidence="7" id="KW-0472">Membrane</keyword>
<evidence type="ECO:0000313" key="12">
    <source>
        <dbReference type="Proteomes" id="UP000551758"/>
    </source>
</evidence>